<dbReference type="SMART" id="SM00382">
    <property type="entry name" value="AAA"/>
    <property type="match status" value="1"/>
</dbReference>
<dbReference type="RefSeq" id="WP_262688460.1">
    <property type="nucleotide sequence ID" value="NZ_JAOQIO010000124.1"/>
</dbReference>
<dbReference type="InterPro" id="IPR017871">
    <property type="entry name" value="ABC_transporter-like_CS"/>
</dbReference>
<dbReference type="InterPro" id="IPR003593">
    <property type="entry name" value="AAA+_ATPase"/>
</dbReference>
<evidence type="ECO:0000256" key="2">
    <source>
        <dbReference type="ARBA" id="ARBA00022840"/>
    </source>
</evidence>
<keyword evidence="2 4" id="KW-0067">ATP-binding</keyword>
<dbReference type="InterPro" id="IPR003439">
    <property type="entry name" value="ABC_transporter-like_ATP-bd"/>
</dbReference>
<accession>A0ABT2UST6</accession>
<keyword evidence="5" id="KW-1185">Reference proteome</keyword>
<dbReference type="CDD" id="cd03230">
    <property type="entry name" value="ABC_DR_subfamily_A"/>
    <property type="match status" value="1"/>
</dbReference>
<dbReference type="PROSITE" id="PS50893">
    <property type="entry name" value="ABC_TRANSPORTER_2"/>
    <property type="match status" value="1"/>
</dbReference>
<dbReference type="GO" id="GO:0005524">
    <property type="term" value="F:ATP binding"/>
    <property type="evidence" value="ECO:0007669"/>
    <property type="project" value="UniProtKB-KW"/>
</dbReference>
<evidence type="ECO:0000313" key="4">
    <source>
        <dbReference type="EMBL" id="MCU6797731.1"/>
    </source>
</evidence>
<protein>
    <submittedName>
        <fullName evidence="4">ABC transporter ATP-binding protein</fullName>
    </submittedName>
</protein>
<evidence type="ECO:0000259" key="3">
    <source>
        <dbReference type="PROSITE" id="PS50893"/>
    </source>
</evidence>
<evidence type="ECO:0000256" key="1">
    <source>
        <dbReference type="ARBA" id="ARBA00022741"/>
    </source>
</evidence>
<comment type="caution">
    <text evidence="4">The sequence shown here is derived from an EMBL/GenBank/DDBJ whole genome shotgun (WGS) entry which is preliminary data.</text>
</comment>
<feature type="domain" description="ABC transporter" evidence="3">
    <location>
        <begin position="2"/>
        <end position="227"/>
    </location>
</feature>
<dbReference type="Proteomes" id="UP001652445">
    <property type="component" value="Unassembled WGS sequence"/>
</dbReference>
<sequence>MLTVQNLSKAIDGKTILEDINFELKSGSITGLIGRNGVGKTTLLRIMAGILDPDQGEVLLEGVNLSTYPLIKQSMYYVPDSMNVMNSYSVKELVRLHQSMYEQFDQEAFYTWLDRFQLPTNRTLRSFSKGMKALLVIILALSTQSKLIILDEPTNGLDVIVKKQVMQLLVEEVSERQLALIISSHHLQELEKIADVVMLMKDTRIDSMISIEDVKQSFKKVQVAFADVSTHSLFDKEYVEVLSQVGRVTTLLIKSNAVHTIRLLQDNQPLLLEELPVTIEDLFISRLGGNGYVS</sequence>
<reference evidence="4 5" key="1">
    <citation type="submission" date="2022-09" db="EMBL/GenBank/DDBJ databases">
        <authorList>
            <person name="Han X.L."/>
            <person name="Wang Q."/>
            <person name="Lu T."/>
        </authorList>
    </citation>
    <scope>NUCLEOTIDE SEQUENCE [LARGE SCALE GENOMIC DNA]</scope>
    <source>
        <strain evidence="4 5">WQ 127069</strain>
    </source>
</reference>
<keyword evidence="1" id="KW-0547">Nucleotide-binding</keyword>
<dbReference type="EMBL" id="JAOQIO010000124">
    <property type="protein sequence ID" value="MCU6797731.1"/>
    <property type="molecule type" value="Genomic_DNA"/>
</dbReference>
<dbReference type="InterPro" id="IPR027417">
    <property type="entry name" value="P-loop_NTPase"/>
</dbReference>
<proteinExistence type="predicted"/>
<dbReference type="Pfam" id="PF00005">
    <property type="entry name" value="ABC_tran"/>
    <property type="match status" value="1"/>
</dbReference>
<organism evidence="4 5">
    <name type="scientific">Paenibacillus baimaensis</name>
    <dbReference type="NCBI Taxonomy" id="2982185"/>
    <lineage>
        <taxon>Bacteria</taxon>
        <taxon>Bacillati</taxon>
        <taxon>Bacillota</taxon>
        <taxon>Bacilli</taxon>
        <taxon>Bacillales</taxon>
        <taxon>Paenibacillaceae</taxon>
        <taxon>Paenibacillus</taxon>
    </lineage>
</organism>
<name>A0ABT2UST6_9BACL</name>
<evidence type="ECO:0000313" key="5">
    <source>
        <dbReference type="Proteomes" id="UP001652445"/>
    </source>
</evidence>
<dbReference type="Gene3D" id="3.40.50.300">
    <property type="entry name" value="P-loop containing nucleotide triphosphate hydrolases"/>
    <property type="match status" value="1"/>
</dbReference>
<dbReference type="PROSITE" id="PS00211">
    <property type="entry name" value="ABC_TRANSPORTER_1"/>
    <property type="match status" value="1"/>
</dbReference>
<gene>
    <name evidence="4" type="ORF">OB236_36980</name>
</gene>
<dbReference type="PANTHER" id="PTHR43158:SF10">
    <property type="entry name" value="ABC TRANSPORTER ATP-BINDING PROTEIN YTRB"/>
    <property type="match status" value="1"/>
</dbReference>
<dbReference type="PANTHER" id="PTHR43158">
    <property type="entry name" value="SKFA PEPTIDE EXPORT ATP-BINDING PROTEIN SKFE"/>
    <property type="match status" value="1"/>
</dbReference>
<dbReference type="SUPFAM" id="SSF52540">
    <property type="entry name" value="P-loop containing nucleoside triphosphate hydrolases"/>
    <property type="match status" value="1"/>
</dbReference>